<name>A0A0G4FTZ9_9ALVE</name>
<feature type="compositionally biased region" description="Basic and acidic residues" evidence="1">
    <location>
        <begin position="228"/>
        <end position="240"/>
    </location>
</feature>
<feature type="compositionally biased region" description="Basic and acidic residues" evidence="1">
    <location>
        <begin position="501"/>
        <end position="515"/>
    </location>
</feature>
<protein>
    <submittedName>
        <fullName evidence="2">Uncharacterized protein</fullName>
    </submittedName>
</protein>
<dbReference type="VEuPathDB" id="CryptoDB:Cvel_18656"/>
<evidence type="ECO:0000313" key="2">
    <source>
        <dbReference type="EMBL" id="CEM17996.1"/>
    </source>
</evidence>
<feature type="compositionally biased region" description="Basic residues" evidence="1">
    <location>
        <begin position="543"/>
        <end position="553"/>
    </location>
</feature>
<organism evidence="2">
    <name type="scientific">Chromera velia CCMP2878</name>
    <dbReference type="NCBI Taxonomy" id="1169474"/>
    <lineage>
        <taxon>Eukaryota</taxon>
        <taxon>Sar</taxon>
        <taxon>Alveolata</taxon>
        <taxon>Colpodellida</taxon>
        <taxon>Chromeraceae</taxon>
        <taxon>Chromera</taxon>
    </lineage>
</organism>
<feature type="region of interest" description="Disordered" evidence="1">
    <location>
        <begin position="228"/>
        <end position="263"/>
    </location>
</feature>
<feature type="compositionally biased region" description="Pro residues" evidence="1">
    <location>
        <begin position="254"/>
        <end position="263"/>
    </location>
</feature>
<accession>A0A0G4FTZ9</accession>
<sequence>MVACWGDRTWSHKAGDEWNLIQWKSEREIIQEPARGWGKEQRNEGWGWVAGETYEPGSIDCDDQGVVEGGEDIEEEWAGGEFCSEDEDAILDSSHAGELSALKMLAKELWRSLFLIDELTGKFPESFLTQKQKLLLSEETMKAEDPEDFRFVFFKETQDKIEGEGLNACKEVLFNLETKFLPQINEKVQDLQDTLREHSTEVAQYRDLLVQYEKDFIKYREAKEAAQQEELRKVRSKDNPGEAEAAAQGDTSPPALPEAPAKPSPLVVAPELQEKSPFLVLQVLLQCRLALFKQIQNALDSRRNPPVIAGAPAWLRRFCSQPTAETDVDPSDLEKKERTDDFVEEVAESFKKGLEGLASLPLTVIHPRHPLVLRPVIEAGVFLKASGLPVRGRKALEDAVARLDFCTSLETLLVSKYIASPQQQQGAQQAQGGDAVPLIQIAPLEGEVESREGALLEETLRSLLSQWEKMTTADAASFQLPEDGLLVRISRQEEEEGEEGEKEKEQRDTPTEAKKDAKKGKTPSPEPVKQSGEGSEAEEGKPKLQRKKGRRKTWPFIILPTEH</sequence>
<evidence type="ECO:0000256" key="1">
    <source>
        <dbReference type="SAM" id="MobiDB-lite"/>
    </source>
</evidence>
<proteinExistence type="predicted"/>
<dbReference type="EMBL" id="CDMZ01000616">
    <property type="protein sequence ID" value="CEM17996.1"/>
    <property type="molecule type" value="Genomic_DNA"/>
</dbReference>
<reference evidence="2" key="1">
    <citation type="submission" date="2014-11" db="EMBL/GenBank/DDBJ databases">
        <authorList>
            <person name="Otto D Thomas"/>
            <person name="Naeem Raeece"/>
        </authorList>
    </citation>
    <scope>NUCLEOTIDE SEQUENCE</scope>
</reference>
<gene>
    <name evidence="2" type="ORF">Cvel_18656</name>
</gene>
<dbReference type="AlphaFoldDB" id="A0A0G4FTZ9"/>
<feature type="region of interest" description="Disordered" evidence="1">
    <location>
        <begin position="492"/>
        <end position="563"/>
    </location>
</feature>